<dbReference type="GO" id="GO:0005576">
    <property type="term" value="C:extracellular region"/>
    <property type="evidence" value="ECO:0007669"/>
    <property type="project" value="UniProtKB-SubCell"/>
</dbReference>
<keyword evidence="2" id="KW-0964">Secreted</keyword>
<dbReference type="SUPFAM" id="SSF49265">
    <property type="entry name" value="Fibronectin type III"/>
    <property type="match status" value="1"/>
</dbReference>
<reference evidence="4" key="1">
    <citation type="submission" date="2020-04" db="EMBL/GenBank/DDBJ databases">
        <authorList>
            <person name="Chiriac C."/>
            <person name="Salcher M."/>
            <person name="Ghai R."/>
            <person name="Kavagutti S V."/>
        </authorList>
    </citation>
    <scope>NUCLEOTIDE SEQUENCE</scope>
</reference>
<comment type="subcellular location">
    <subcellularLocation>
        <location evidence="1">Secreted</location>
    </subcellularLocation>
</comment>
<sequence>MAKIIKGIAIAAAIVYTGGAIIGAMGTMGAAAGGLAAVTGTLTVTAGTAAATIATITNALAISAVLGGISSQLVGKPKVPRPFQNVEYSGTVEGRRIIYGEMEVSGMNAIPPMTSGTTNQFLHQVLVLAGHECNNLGQIQFNNENIGAISAITGNDDDGKVTSGAYINKAWVRKYVGTDTQGVDYKLNTAFPTQWDSYHRGTSLAYLALTFEFDETVYKNGKPEVTCQVQGKKVYDPRLDSTQTTLGGSGAQRIALPSTWTYSSNPALCLADYILNVRLGLGESSARMDWDLVATAANICDELVTVPLIDGSGTTTQKRYTCNTVLMATDRFDANLEVLVTSMLGVCYYSAGKWRMFAGAWSASAFTITDDDLIEGGVDVTTAYAYNERYNAVRGKFIDKDRNYQLMDFPPVTPAAYLAEDGEQAFKEVEWPSCVDVFEAQRAAWIVARKSRNRRSATLRCGMSAYTIRPFETGTVTINEIGWANKTVRCESWRFDPAGFIEIQVREEAATDWANPALSDYIIPTIPGTLNSTAYTPGKPNNLTVQGITSGINFSWQPPSVQTTGTLYQLFEHTASTPFSSAVKIWEGNSTSAFITKTDTTTRYYWVRLTSFAGVASTTEPATAGVAGAAGSISTVLNGVVSPSSVSVSGTAATLVTSSATVTATGGTSPYTYAWTRLSGSTLITATTPSAATTTFTGATLTSGTTVTAVFRCTITDNVAATKTVDVNVSIERLAMSVSVSPGSLNKTGIATTQTTASTTATPTGGVSPYTYAWSLVSGDALTVNSPTAATTTFTATGMANGDTLTAVYKCTVTDSTSPTALTAFGSVSVTISRNDTA</sequence>
<evidence type="ECO:0000256" key="2">
    <source>
        <dbReference type="ARBA" id="ARBA00022525"/>
    </source>
</evidence>
<organism evidence="4">
    <name type="scientific">uncultured Caudovirales phage</name>
    <dbReference type="NCBI Taxonomy" id="2100421"/>
    <lineage>
        <taxon>Viruses</taxon>
        <taxon>Duplodnaviria</taxon>
        <taxon>Heunggongvirae</taxon>
        <taxon>Uroviricota</taxon>
        <taxon>Caudoviricetes</taxon>
        <taxon>Peduoviridae</taxon>
        <taxon>Maltschvirus</taxon>
        <taxon>Maltschvirus maltsch</taxon>
    </lineage>
</organism>
<name>A0A6J5N3G3_9CAUD</name>
<dbReference type="PANTHER" id="PTHR47246">
    <property type="entry name" value="MUCIN-19"/>
    <property type="match status" value="1"/>
</dbReference>
<proteinExistence type="predicted"/>
<accession>A0A6J5N3G3</accession>
<feature type="domain" description="Tip attachment protein J" evidence="3">
    <location>
        <begin position="334"/>
        <end position="477"/>
    </location>
</feature>
<dbReference type="InterPro" id="IPR036116">
    <property type="entry name" value="FN3_sf"/>
</dbReference>
<dbReference type="EMBL" id="LR796592">
    <property type="protein sequence ID" value="CAB4153242.1"/>
    <property type="molecule type" value="Genomic_DNA"/>
</dbReference>
<gene>
    <name evidence="4" type="ORF">UFOVP605_51</name>
</gene>
<evidence type="ECO:0000313" key="4">
    <source>
        <dbReference type="EMBL" id="CAB4153242.1"/>
    </source>
</evidence>
<dbReference type="Pfam" id="PF13550">
    <property type="entry name" value="Phage-tail_3"/>
    <property type="match status" value="1"/>
</dbReference>
<evidence type="ECO:0000259" key="3">
    <source>
        <dbReference type="Pfam" id="PF13550"/>
    </source>
</evidence>
<dbReference type="PANTHER" id="PTHR47246:SF1">
    <property type="entry name" value="MUCIN-19"/>
    <property type="match status" value="1"/>
</dbReference>
<evidence type="ECO:0000256" key="1">
    <source>
        <dbReference type="ARBA" id="ARBA00004613"/>
    </source>
</evidence>
<protein>
    <submittedName>
        <fullName evidence="4">Tip attachment protein J</fullName>
    </submittedName>
</protein>
<dbReference type="InterPro" id="IPR032876">
    <property type="entry name" value="J_dom"/>
</dbReference>